<dbReference type="Pfam" id="PF00990">
    <property type="entry name" value="GGDEF"/>
    <property type="match status" value="1"/>
</dbReference>
<dbReference type="InterPro" id="IPR011006">
    <property type="entry name" value="CheY-like_superfamily"/>
</dbReference>
<dbReference type="KEGG" id="ccro:CMC5_005290"/>
<accession>A0A0K1E6A5</accession>
<feature type="compositionally biased region" description="Low complexity" evidence="1">
    <location>
        <begin position="287"/>
        <end position="303"/>
    </location>
</feature>
<dbReference type="SUPFAM" id="SSF52172">
    <property type="entry name" value="CheY-like"/>
    <property type="match status" value="1"/>
</dbReference>
<organism evidence="3 4">
    <name type="scientific">Chondromyces crocatus</name>
    <dbReference type="NCBI Taxonomy" id="52"/>
    <lineage>
        <taxon>Bacteria</taxon>
        <taxon>Pseudomonadati</taxon>
        <taxon>Myxococcota</taxon>
        <taxon>Polyangia</taxon>
        <taxon>Polyangiales</taxon>
        <taxon>Polyangiaceae</taxon>
        <taxon>Chondromyces</taxon>
    </lineage>
</organism>
<evidence type="ECO:0000313" key="3">
    <source>
        <dbReference type="EMBL" id="AKT36416.1"/>
    </source>
</evidence>
<name>A0A0K1E6A5_CHOCO</name>
<protein>
    <recommendedName>
        <fullName evidence="2">GGDEF domain-containing protein</fullName>
    </recommendedName>
</protein>
<dbReference type="EMBL" id="CP012159">
    <property type="protein sequence ID" value="AKT36416.1"/>
    <property type="molecule type" value="Genomic_DNA"/>
</dbReference>
<dbReference type="AlphaFoldDB" id="A0A0K1E6A5"/>
<dbReference type="InterPro" id="IPR029787">
    <property type="entry name" value="Nucleotide_cyclase"/>
</dbReference>
<evidence type="ECO:0000256" key="1">
    <source>
        <dbReference type="SAM" id="MobiDB-lite"/>
    </source>
</evidence>
<gene>
    <name evidence="3" type="ORF">CMC5_005290</name>
</gene>
<dbReference type="InterPro" id="IPR043128">
    <property type="entry name" value="Rev_trsase/Diguanyl_cyclase"/>
</dbReference>
<dbReference type="Gene3D" id="3.30.70.270">
    <property type="match status" value="1"/>
</dbReference>
<reference evidence="3 4" key="1">
    <citation type="submission" date="2015-07" db="EMBL/GenBank/DDBJ databases">
        <title>Genome analysis of myxobacterium Chondromyces crocatus Cm c5 reveals a high potential for natural compound synthesis and the genetic basis for the loss of fruiting body formation.</title>
        <authorList>
            <person name="Zaburannyi N."/>
            <person name="Bunk B."/>
            <person name="Maier J."/>
            <person name="Overmann J."/>
            <person name="Mueller R."/>
        </authorList>
    </citation>
    <scope>NUCLEOTIDE SEQUENCE [LARGE SCALE GENOMIC DNA]</scope>
    <source>
        <strain evidence="3 4">Cm c5</strain>
    </source>
</reference>
<feature type="region of interest" description="Disordered" evidence="1">
    <location>
        <begin position="572"/>
        <end position="591"/>
    </location>
</feature>
<proteinExistence type="predicted"/>
<dbReference type="STRING" id="52.CMC5_005290"/>
<evidence type="ECO:0000259" key="2">
    <source>
        <dbReference type="Pfam" id="PF00990"/>
    </source>
</evidence>
<keyword evidence="4" id="KW-1185">Reference proteome</keyword>
<dbReference type="Gene3D" id="3.40.50.2300">
    <property type="match status" value="1"/>
</dbReference>
<feature type="domain" description="GGDEF" evidence="2">
    <location>
        <begin position="455"/>
        <end position="545"/>
    </location>
</feature>
<feature type="region of interest" description="Disordered" evidence="1">
    <location>
        <begin position="425"/>
        <end position="449"/>
    </location>
</feature>
<sequence>MAMNSDWGAAASLADELRLTVLAVVGDENTRAFLPRVITSDRLVVAEDLSEGISLAETEVPDIAFVDVGLNDGAGLAMVHHLKALVPDSTIFALADQDELEAGAHALALGGAGLFLMPLGGDEVLNALSSVRTRLAERGLRARLERDSAVTSRAATWIARLAALSDARDRSAAAQQVAEIFSESTGAAGVAVYLVVGDRTTELMRSAAIGALERAPSFGTEVDLLDYARRERLAVVPLALRKVAAGHVVLQTAAAPLVLDDGAPGGRGQPAWSGAHEGIHPHGDDGPASAPESSEQSARPSSSMPALAGDPLAPPSRRAPLLGGLLKLLAMQSTTALALLGERDRASGGAAMKDPTSSAYSFAYYVDVAGREIDKARRYGRRFSIATILIEPSVTDAPVRIPMPPPAELQLPLSADVDAAWSGPPGVRTSWTEPSIPPSGAPTGKPSPFAMDPAELADVLLDAARDTDILARVDENEFHLLMPETAGLDAHACYRRVVARLAASDKQEGRLPRGLLMGVTTFPHDGQNLAQLLRIARRRAEATKDSIVHRLPREARTLAEITDALIATVSAAGNRTDPPPSVPEAARGGGSVPPRAFPISAPRLLELALPEAVALATSAVRSALRGGAAFIVVAHHPGLSLGAAVRGALGTPREDVILHALDIRSIPGCDDVEALCILAEHGAYAFLGRSRDGLMRGVHAADPLLADFMAERIGRAAGLRVFG</sequence>
<dbReference type="SUPFAM" id="SSF55073">
    <property type="entry name" value="Nucleotide cyclase"/>
    <property type="match status" value="1"/>
</dbReference>
<dbReference type="Proteomes" id="UP000067626">
    <property type="component" value="Chromosome"/>
</dbReference>
<feature type="region of interest" description="Disordered" evidence="1">
    <location>
        <begin position="259"/>
        <end position="313"/>
    </location>
</feature>
<evidence type="ECO:0000313" key="4">
    <source>
        <dbReference type="Proteomes" id="UP000067626"/>
    </source>
</evidence>
<dbReference type="InterPro" id="IPR000160">
    <property type="entry name" value="GGDEF_dom"/>
</dbReference>